<keyword evidence="3" id="KW-0677">Repeat</keyword>
<evidence type="ECO:0000313" key="10">
    <source>
        <dbReference type="Proteomes" id="UP000025227"/>
    </source>
</evidence>
<feature type="compositionally biased region" description="Low complexity" evidence="8">
    <location>
        <begin position="797"/>
        <end position="806"/>
    </location>
</feature>
<dbReference type="Gene3D" id="3.30.160.60">
    <property type="entry name" value="Classic Zinc Finger"/>
    <property type="match status" value="1"/>
</dbReference>
<dbReference type="PANTHER" id="PTHR16515">
    <property type="entry name" value="PR DOMAIN ZINC FINGER PROTEIN"/>
    <property type="match status" value="1"/>
</dbReference>
<protein>
    <submittedName>
        <fullName evidence="11">C2H2-type domain-containing protein</fullName>
    </submittedName>
</protein>
<comment type="subcellular location">
    <subcellularLocation>
        <location evidence="1">Nucleus</location>
    </subcellularLocation>
</comment>
<evidence type="ECO:0000313" key="11">
    <source>
        <dbReference type="WBParaSite" id="HCON_00084690-00001"/>
    </source>
</evidence>
<keyword evidence="10" id="KW-1185">Reference proteome</keyword>
<feature type="domain" description="C2H2-type" evidence="9">
    <location>
        <begin position="432"/>
        <end position="459"/>
    </location>
</feature>
<keyword evidence="2" id="KW-0479">Metal-binding</keyword>
<feature type="domain" description="C2H2-type" evidence="9">
    <location>
        <begin position="1451"/>
        <end position="1478"/>
    </location>
</feature>
<dbReference type="OrthoDB" id="5871033at2759"/>
<proteinExistence type="predicted"/>
<accession>A0A7I4YFG2</accession>
<keyword evidence="6" id="KW-0539">Nucleus</keyword>
<feature type="domain" description="C2H2-type" evidence="9">
    <location>
        <begin position="1480"/>
        <end position="1507"/>
    </location>
</feature>
<dbReference type="WBParaSite" id="HCON_00084690-00001">
    <property type="protein sequence ID" value="HCON_00084690-00001"/>
    <property type="gene ID" value="HCON_00084690"/>
</dbReference>
<feature type="region of interest" description="Disordered" evidence="8">
    <location>
        <begin position="1215"/>
        <end position="1262"/>
    </location>
</feature>
<dbReference type="InterPro" id="IPR013087">
    <property type="entry name" value="Znf_C2H2_type"/>
</dbReference>
<dbReference type="PROSITE" id="PS50157">
    <property type="entry name" value="ZINC_FINGER_C2H2_2"/>
    <property type="match status" value="5"/>
</dbReference>
<sequence>MDRAARNRTNEVTVTSTAVEGDERVEFKLPGTFQQLPLSEIQTLAEQPRPSTAAAVHSSKRPQKIRLRGTRMASVNLPAQASRPKSVVTTSFPTSSHSPLVSEALALAASKGLRGGYIEFMRSNTDESIKRSFEEVKRELTNRQSFLKSATSVVRYLQAARILYNRLDWRRRRKYEIIARNRALSEHRAELLNKGVDDEMPLFMNESENSKEGSKDSIPTTACVMPPSEYIFTDQHSKEDIIRYEALESRRILCPLCPVTSDKITNTAHYQGHMLEHHSCAHFYACQFCGIVFPSLEALKTHDGCADFATALVQRISPSGDVELKMKYAIMLMACADCGSQLLISSTYIGESSIAHWDEIVKFHTLHNLEKVVPVVIYSEVELSQKVRLRVLTLTSIVKDVEVVCPHCGESNFDSVASLESHFETHEGCRKKRCPECTMQFCQEAFFREHLLSHLGSQSCYLAIHLSSVCTCITKGVSCCGPNAMKGGGGVVYGGVSSAIFTAKLSTPFVDAWESVTTKKKANRRGRKRRAGSAYKKDPDEVEAEILPADESSTKLRKILGDSFDSAGALKINGFFYTAIKSKDETVESSERYNGDSEYEFVHTEGEPETSTKLAIDISQKFTKYCRLAGGKPLSKKHNHIPSGLYSKVLMCRRCQCLCLGDNAMYAHLLKCCPDLRKDDDNSPPYDLDDGLLVLCVFAGNGVPNSRIGCWECSTTLCSIFGLRVHMAAYHGIFLRMEEESGSAGSPKRRPSFFSATTRSINLAIGLTEDGNLPVNLEERRKEALLAKLKSNDTFASSAATSSSCSPNTAISSPPKEKELAAQRVESPPVVILDCSPPSVQVIEYPEPPSVQVIDYGNQKSPNCIQHSTSEPSVQPSLEVGRQTQMDSHACSINGDPDPIAEANLIDEIDGLMEPPRATRGSEMISRSSASSQTNDSTLTTNENGNISSIVEVDPARASVSDCGQASAEVLKKSIQCEFCCLTMRSRADFEMHLKWHTEVPQLCYLCDPPCTNLERPELFLEHVKARHTLPGDPSKQDGGLYTVCAFCSFQVREDQLVVHLISDCYMAPCPICGDKLVRRQERTIHRKSKHTSVSERFVCECRRGFATITAFNEHKCRSKSVPFVSCTCCSAKFMGGAPFAQGKAMKDGVMHFVMKHTKNLRCLPCKNEPLEALSEHAQSHLKEESETCTPQPVLHSCSEIGLLNNTIEYPRLPRLRQKRKKVSISEAGKDEPSTSEATASSSQSRDSITMEEDSNTGDEETAQRGIQELDEMHQSENSNSRDGNSPSLLEKQRQVLAELIDSLGPPPSVIVLENGTAAVREEREDTPSAVPKSSVADDSDDEILIVAALKEPAQQGRNSAPSTASPVVHYVNEGDDDCMMLDVHELPTGVTSQSVSAQREKKFKCSMCSETFLRQSTCLYHEQNSHRNDIVSDICDEVYGVPLTPESLMYLCQQCAVAFEDQQRAHRHRAQHMVKAPAFPCEKCSSICLTDSNLRDHHKKHDEGKLSYRCLKCTPNKIYMSESAIFYHLYTEHSIPIIAFCKNCLLASANLDRIFSHAVYRECSGNRATNPRVSMVTILRSLGFAVASDLYFQPTDEKRHKQVEGRYAKPTLCSHRSFITFGDSFTTCPEDPSRCAALVNQNRWHSYLCATNKENPGEMPTNMPEGIFIRNVAADNMIDMLTSRFKFKERNRSLPPSFPEPSPCSSAVEAAAVPSVSQPLVDQRRQSTPISTCEVLNRRRGGLVEQGNDQPVAPSMQPAPQQMFPGGPPNDMPALRQAIGNMPPPLGSNQAACLLCRTRNVPMICEPTDRAYDAVNSLCTKFREVHPGAAQSLFSTLNAFIRDSSARRRVLYCFCRWHYPPQCFDSAGRPLLNMAPSQINSQILLDNYHNGLLYPDPASVAHLAPVPPSPSAGRPAIPAPSTNVAQPVVQRCVVCDLLPPVGPCKAASFYVDYMVAVPVNPVTLKEQWAMNICRYLSNPVAQEILNGFRLCHQPRLCLRHFNPRTVAMSPSGVLVRSPSCTNDLPILNFAQYAALNTEFNQALSKLLDGMEKCQNSNTIAMMLKIVQELVKCSDERCGRALNSSNDVRLHRFHQHQNKFVCMECFSTADVIRTEQEMIEHFALKHSQRNREGGENKIQVVYTLHCPLRNCNGAFPSVQMLRKHINHIHSVQFPMSSDNCATRFVSAAKMTFHNGVHEKHSCDVTCCYLCGVADPWQRELPGGLKISHELVHAMKRFVACKTCMAPMGQDPTGVVLIDHFMRQHMLDQPRRVRHCKVCRQNVIEPGIAEHILEQHRLVAFRPRYAPQSNMVSVMNGSELCVYLGLPAELCKPNPLADSTELG</sequence>
<feature type="compositionally biased region" description="Low complexity" evidence="8">
    <location>
        <begin position="1235"/>
        <end position="1248"/>
    </location>
</feature>
<evidence type="ECO:0000256" key="6">
    <source>
        <dbReference type="ARBA" id="ARBA00023242"/>
    </source>
</evidence>
<evidence type="ECO:0000256" key="4">
    <source>
        <dbReference type="ARBA" id="ARBA00022771"/>
    </source>
</evidence>
<feature type="domain" description="C2H2-type" evidence="9">
    <location>
        <begin position="1404"/>
        <end position="1430"/>
    </location>
</feature>
<dbReference type="Proteomes" id="UP000025227">
    <property type="component" value="Unplaced"/>
</dbReference>
<keyword evidence="5" id="KW-0862">Zinc</keyword>
<dbReference type="SMART" id="SM00355">
    <property type="entry name" value="ZnF_C2H2"/>
    <property type="match status" value="16"/>
</dbReference>
<evidence type="ECO:0000256" key="1">
    <source>
        <dbReference type="ARBA" id="ARBA00004123"/>
    </source>
</evidence>
<evidence type="ECO:0000256" key="2">
    <source>
        <dbReference type="ARBA" id="ARBA00022723"/>
    </source>
</evidence>
<dbReference type="InterPro" id="IPR050331">
    <property type="entry name" value="Zinc_finger"/>
</dbReference>
<evidence type="ECO:0000256" key="7">
    <source>
        <dbReference type="PROSITE-ProRule" id="PRU00042"/>
    </source>
</evidence>
<feature type="compositionally biased region" description="Acidic residues" evidence="8">
    <location>
        <begin position="1250"/>
        <end position="1261"/>
    </location>
</feature>
<evidence type="ECO:0000256" key="8">
    <source>
        <dbReference type="SAM" id="MobiDB-lite"/>
    </source>
</evidence>
<evidence type="ECO:0000256" key="5">
    <source>
        <dbReference type="ARBA" id="ARBA00022833"/>
    </source>
</evidence>
<feature type="region of interest" description="Disordered" evidence="8">
    <location>
        <begin position="797"/>
        <end position="823"/>
    </location>
</feature>
<feature type="domain" description="C2H2-type" evidence="9">
    <location>
        <begin position="2144"/>
        <end position="2174"/>
    </location>
</feature>
<organism evidence="10 11">
    <name type="scientific">Haemonchus contortus</name>
    <name type="common">Barber pole worm</name>
    <dbReference type="NCBI Taxonomy" id="6289"/>
    <lineage>
        <taxon>Eukaryota</taxon>
        <taxon>Metazoa</taxon>
        <taxon>Ecdysozoa</taxon>
        <taxon>Nematoda</taxon>
        <taxon>Chromadorea</taxon>
        <taxon>Rhabditida</taxon>
        <taxon>Rhabditina</taxon>
        <taxon>Rhabditomorpha</taxon>
        <taxon>Strongyloidea</taxon>
        <taxon>Trichostrongylidae</taxon>
        <taxon>Haemonchus</taxon>
    </lineage>
</organism>
<reference evidence="11" key="1">
    <citation type="submission" date="2020-12" db="UniProtKB">
        <authorList>
            <consortium name="WormBaseParasite"/>
        </authorList>
    </citation>
    <scope>IDENTIFICATION</scope>
    <source>
        <strain evidence="11">MHco3</strain>
    </source>
</reference>
<feature type="region of interest" description="Disordered" evidence="8">
    <location>
        <begin position="917"/>
        <end position="943"/>
    </location>
</feature>
<feature type="compositionally biased region" description="Polar residues" evidence="8">
    <location>
        <begin position="925"/>
        <end position="943"/>
    </location>
</feature>
<dbReference type="PROSITE" id="PS00028">
    <property type="entry name" value="ZINC_FINGER_C2H2_1"/>
    <property type="match status" value="8"/>
</dbReference>
<dbReference type="GO" id="GO:0010468">
    <property type="term" value="P:regulation of gene expression"/>
    <property type="evidence" value="ECO:0007669"/>
    <property type="project" value="TreeGrafter"/>
</dbReference>
<keyword evidence="4 7" id="KW-0863">Zinc-finger</keyword>
<evidence type="ECO:0000256" key="3">
    <source>
        <dbReference type="ARBA" id="ARBA00022737"/>
    </source>
</evidence>
<evidence type="ECO:0000259" key="9">
    <source>
        <dbReference type="PROSITE" id="PS50157"/>
    </source>
</evidence>
<name>A0A7I4YFG2_HAECO</name>
<dbReference type="GO" id="GO:0008270">
    <property type="term" value="F:zinc ion binding"/>
    <property type="evidence" value="ECO:0007669"/>
    <property type="project" value="UniProtKB-KW"/>
</dbReference>
<dbReference type="GO" id="GO:0005634">
    <property type="term" value="C:nucleus"/>
    <property type="evidence" value="ECO:0007669"/>
    <property type="project" value="UniProtKB-SubCell"/>
</dbReference>
<dbReference type="PANTHER" id="PTHR16515:SF49">
    <property type="entry name" value="GASTRULA ZINC FINGER PROTEIN XLCGF49.1-LIKE-RELATED"/>
    <property type="match status" value="1"/>
</dbReference>
<dbReference type="OMA" id="HTGETHY"/>